<evidence type="ECO:0000313" key="3">
    <source>
        <dbReference type="Proteomes" id="UP000053144"/>
    </source>
</evidence>
<sequence>MKKAAREHPQRPTTLTSTNDENGNIDRIVSRVCEERRGLEVKKEIFEGRIEVVRSWNLGRTRKASEKRIVAALSATLGALSARVHCLMLACPFLEPSAQDTPGSRLGTFFSGAECHFPESHHADLPSKLTLSASSDPHTAWAP</sequence>
<dbReference type="Proteomes" id="UP000053144">
    <property type="component" value="Chromosome 7"/>
</dbReference>
<dbReference type="AlphaFoldDB" id="A0A0L9V033"/>
<gene>
    <name evidence="2" type="ORF">LR48_Vigan07g191600</name>
</gene>
<feature type="compositionally biased region" description="Polar residues" evidence="1">
    <location>
        <begin position="11"/>
        <end position="22"/>
    </location>
</feature>
<evidence type="ECO:0000256" key="1">
    <source>
        <dbReference type="SAM" id="MobiDB-lite"/>
    </source>
</evidence>
<accession>A0A0L9V033</accession>
<dbReference type="Gramene" id="KOM48212">
    <property type="protein sequence ID" value="KOM48212"/>
    <property type="gene ID" value="LR48_Vigan07g191600"/>
</dbReference>
<organism evidence="2 3">
    <name type="scientific">Phaseolus angularis</name>
    <name type="common">Azuki bean</name>
    <name type="synonym">Vigna angularis</name>
    <dbReference type="NCBI Taxonomy" id="3914"/>
    <lineage>
        <taxon>Eukaryota</taxon>
        <taxon>Viridiplantae</taxon>
        <taxon>Streptophyta</taxon>
        <taxon>Embryophyta</taxon>
        <taxon>Tracheophyta</taxon>
        <taxon>Spermatophyta</taxon>
        <taxon>Magnoliopsida</taxon>
        <taxon>eudicotyledons</taxon>
        <taxon>Gunneridae</taxon>
        <taxon>Pentapetalae</taxon>
        <taxon>rosids</taxon>
        <taxon>fabids</taxon>
        <taxon>Fabales</taxon>
        <taxon>Fabaceae</taxon>
        <taxon>Papilionoideae</taxon>
        <taxon>50 kb inversion clade</taxon>
        <taxon>NPAAA clade</taxon>
        <taxon>indigoferoid/millettioid clade</taxon>
        <taxon>Phaseoleae</taxon>
        <taxon>Vigna</taxon>
    </lineage>
</organism>
<feature type="region of interest" description="Disordered" evidence="1">
    <location>
        <begin position="1"/>
        <end position="22"/>
    </location>
</feature>
<proteinExistence type="predicted"/>
<name>A0A0L9V033_PHAAN</name>
<feature type="compositionally biased region" description="Basic and acidic residues" evidence="1">
    <location>
        <begin position="1"/>
        <end position="10"/>
    </location>
</feature>
<evidence type="ECO:0000313" key="2">
    <source>
        <dbReference type="EMBL" id="KOM48212.1"/>
    </source>
</evidence>
<reference evidence="3" key="1">
    <citation type="journal article" date="2015" name="Proc. Natl. Acad. Sci. U.S.A.">
        <title>Genome sequencing of adzuki bean (Vigna angularis) provides insight into high starch and low fat accumulation and domestication.</title>
        <authorList>
            <person name="Yang K."/>
            <person name="Tian Z."/>
            <person name="Chen C."/>
            <person name="Luo L."/>
            <person name="Zhao B."/>
            <person name="Wang Z."/>
            <person name="Yu L."/>
            <person name="Li Y."/>
            <person name="Sun Y."/>
            <person name="Li W."/>
            <person name="Chen Y."/>
            <person name="Li Y."/>
            <person name="Zhang Y."/>
            <person name="Ai D."/>
            <person name="Zhao J."/>
            <person name="Shang C."/>
            <person name="Ma Y."/>
            <person name="Wu B."/>
            <person name="Wang M."/>
            <person name="Gao L."/>
            <person name="Sun D."/>
            <person name="Zhang P."/>
            <person name="Guo F."/>
            <person name="Wang W."/>
            <person name="Li Y."/>
            <person name="Wang J."/>
            <person name="Varshney R.K."/>
            <person name="Wang J."/>
            <person name="Ling H.Q."/>
            <person name="Wan P."/>
        </authorList>
    </citation>
    <scope>NUCLEOTIDE SEQUENCE</scope>
    <source>
        <strain evidence="3">cv. Jingnong 6</strain>
    </source>
</reference>
<protein>
    <submittedName>
        <fullName evidence="2">Uncharacterized protein</fullName>
    </submittedName>
</protein>
<dbReference type="EMBL" id="CM003377">
    <property type="protein sequence ID" value="KOM48212.1"/>
    <property type="molecule type" value="Genomic_DNA"/>
</dbReference>